<evidence type="ECO:0000259" key="2">
    <source>
        <dbReference type="Pfam" id="PF01757"/>
    </source>
</evidence>
<feature type="transmembrane region" description="Helical" evidence="1">
    <location>
        <begin position="197"/>
        <end position="217"/>
    </location>
</feature>
<feature type="transmembrane region" description="Helical" evidence="1">
    <location>
        <begin position="170"/>
        <end position="190"/>
    </location>
</feature>
<dbReference type="InterPro" id="IPR002656">
    <property type="entry name" value="Acyl_transf_3_dom"/>
</dbReference>
<feature type="transmembrane region" description="Helical" evidence="1">
    <location>
        <begin position="311"/>
        <end position="330"/>
    </location>
</feature>
<feature type="domain" description="Acyltransferase 3" evidence="2">
    <location>
        <begin position="32"/>
        <end position="350"/>
    </location>
</feature>
<keyword evidence="1" id="KW-1133">Transmembrane helix</keyword>
<keyword evidence="1" id="KW-0812">Transmembrane</keyword>
<dbReference type="Pfam" id="PF01757">
    <property type="entry name" value="Acyl_transf_3"/>
    <property type="match status" value="1"/>
</dbReference>
<name>A0A7C2JWR3_9PLAN</name>
<evidence type="ECO:0000256" key="1">
    <source>
        <dbReference type="SAM" id="Phobius"/>
    </source>
</evidence>
<feature type="transmembrane region" description="Helical" evidence="1">
    <location>
        <begin position="114"/>
        <end position="132"/>
    </location>
</feature>
<evidence type="ECO:0000313" key="3">
    <source>
        <dbReference type="EMBL" id="HEN14444.1"/>
    </source>
</evidence>
<dbReference type="GO" id="GO:0016747">
    <property type="term" value="F:acyltransferase activity, transferring groups other than amino-acyl groups"/>
    <property type="evidence" value="ECO:0007669"/>
    <property type="project" value="InterPro"/>
</dbReference>
<organism evidence="3">
    <name type="scientific">Schlesneria paludicola</name>
    <dbReference type="NCBI Taxonomy" id="360056"/>
    <lineage>
        <taxon>Bacteria</taxon>
        <taxon>Pseudomonadati</taxon>
        <taxon>Planctomycetota</taxon>
        <taxon>Planctomycetia</taxon>
        <taxon>Planctomycetales</taxon>
        <taxon>Planctomycetaceae</taxon>
        <taxon>Schlesneria</taxon>
    </lineage>
</organism>
<dbReference type="PANTHER" id="PTHR23028">
    <property type="entry name" value="ACETYLTRANSFERASE"/>
    <property type="match status" value="1"/>
</dbReference>
<feature type="transmembrane region" description="Helical" evidence="1">
    <location>
        <begin position="248"/>
        <end position="265"/>
    </location>
</feature>
<dbReference type="GO" id="GO:0000271">
    <property type="term" value="P:polysaccharide biosynthetic process"/>
    <property type="evidence" value="ECO:0007669"/>
    <property type="project" value="TreeGrafter"/>
</dbReference>
<protein>
    <submittedName>
        <fullName evidence="3">Acyltransferase</fullName>
    </submittedName>
</protein>
<dbReference type="PANTHER" id="PTHR23028:SF53">
    <property type="entry name" value="ACYL_TRANSF_3 DOMAIN-CONTAINING PROTEIN"/>
    <property type="match status" value="1"/>
</dbReference>
<gene>
    <name evidence="3" type="ORF">ENQ76_03105</name>
</gene>
<accession>A0A7C2JWR3</accession>
<dbReference type="EMBL" id="DSOK01000095">
    <property type="protein sequence ID" value="HEN14444.1"/>
    <property type="molecule type" value="Genomic_DNA"/>
</dbReference>
<dbReference type="AlphaFoldDB" id="A0A7C2JWR3"/>
<feature type="transmembrane region" description="Helical" evidence="1">
    <location>
        <begin position="337"/>
        <end position="358"/>
    </location>
</feature>
<dbReference type="InterPro" id="IPR050879">
    <property type="entry name" value="Acyltransferase_3"/>
</dbReference>
<sequence>MSIASAPPVAVRPSTAAALSPVVSQTGRLPLLDLLRAVAAHLIVWHHLAFYGPLSDGAYPLLPGTIDWLYDWGRMAVQVFFVVGGFVAAGSFWRLTQFDAGTVGTVLVRRYRRIAGPYCATLLVAIAANSLADRWMDHPSLSAPPTWPQVLAHVALLHDVLGYEALTAGVWYLAIDFQLFLLTLLTMAAARQASPAAAGPLFYGLIALLGVASLFWFNRDPRWEDWAVYFLGSYAVGVVLEGVSSRRLGQSAFWLCAAVLLLALVAEWRPRLAVCLATGGVIYGGIVGNWIGTWPHHRHVALLGQTSYSLFLIHFPVCLVINAVLSPIVLGSPAACLVGMMAAYTLSVLASIAFYHGVERAFR</sequence>
<keyword evidence="3" id="KW-0012">Acyltransferase</keyword>
<reference evidence="3" key="1">
    <citation type="journal article" date="2020" name="mSystems">
        <title>Genome- and Community-Level Interaction Insights into Carbon Utilization and Element Cycling Functions of Hydrothermarchaeota in Hydrothermal Sediment.</title>
        <authorList>
            <person name="Zhou Z."/>
            <person name="Liu Y."/>
            <person name="Xu W."/>
            <person name="Pan J."/>
            <person name="Luo Z.H."/>
            <person name="Li M."/>
        </authorList>
    </citation>
    <scope>NUCLEOTIDE SEQUENCE [LARGE SCALE GENOMIC DNA]</scope>
    <source>
        <strain evidence="3">SpSt-339</strain>
    </source>
</reference>
<comment type="caution">
    <text evidence="3">The sequence shown here is derived from an EMBL/GenBank/DDBJ whole genome shotgun (WGS) entry which is preliminary data.</text>
</comment>
<keyword evidence="3" id="KW-0808">Transferase</keyword>
<feature type="transmembrane region" description="Helical" evidence="1">
    <location>
        <begin position="272"/>
        <end position="291"/>
    </location>
</feature>
<dbReference type="GO" id="GO:0016020">
    <property type="term" value="C:membrane"/>
    <property type="evidence" value="ECO:0007669"/>
    <property type="project" value="TreeGrafter"/>
</dbReference>
<keyword evidence="1" id="KW-0472">Membrane</keyword>
<proteinExistence type="predicted"/>
<feature type="transmembrane region" description="Helical" evidence="1">
    <location>
        <begin position="72"/>
        <end position="93"/>
    </location>
</feature>